<dbReference type="InterPro" id="IPR038766">
    <property type="entry name" value="Membrane_comp_ABC_pdt"/>
</dbReference>
<dbReference type="GO" id="GO:0005886">
    <property type="term" value="C:plasma membrane"/>
    <property type="evidence" value="ECO:0007669"/>
    <property type="project" value="UniProtKB-SubCell"/>
</dbReference>
<dbReference type="RefSeq" id="WP_107561940.1">
    <property type="nucleotide sequence ID" value="NZ_NVQC01000017.1"/>
</dbReference>
<feature type="transmembrane region" description="Helical" evidence="6">
    <location>
        <begin position="20"/>
        <end position="39"/>
    </location>
</feature>
<feature type="transmembrane region" description="Helical" evidence="6">
    <location>
        <begin position="358"/>
        <end position="383"/>
    </location>
</feature>
<evidence type="ECO:0000259" key="8">
    <source>
        <dbReference type="Pfam" id="PF12704"/>
    </source>
</evidence>
<feature type="transmembrane region" description="Helical" evidence="6">
    <location>
        <begin position="433"/>
        <end position="453"/>
    </location>
</feature>
<accession>A0A2T4TYJ6</accession>
<dbReference type="Pfam" id="PF12704">
    <property type="entry name" value="MacB_PCD"/>
    <property type="match status" value="2"/>
</dbReference>
<dbReference type="InterPro" id="IPR003838">
    <property type="entry name" value="ABC3_permease_C"/>
</dbReference>
<feature type="transmembrane region" description="Helical" evidence="6">
    <location>
        <begin position="814"/>
        <end position="836"/>
    </location>
</feature>
<dbReference type="PANTHER" id="PTHR30287:SF2">
    <property type="entry name" value="BLL1001 PROTEIN"/>
    <property type="match status" value="1"/>
</dbReference>
<protein>
    <recommendedName>
        <fullName evidence="11">ABC transporter permease</fullName>
    </recommendedName>
</protein>
<dbReference type="AlphaFoldDB" id="A0A2T4TYJ6"/>
<dbReference type="Pfam" id="PF02687">
    <property type="entry name" value="FtsX"/>
    <property type="match status" value="2"/>
</dbReference>
<evidence type="ECO:0000259" key="7">
    <source>
        <dbReference type="Pfam" id="PF02687"/>
    </source>
</evidence>
<evidence type="ECO:0000256" key="4">
    <source>
        <dbReference type="ARBA" id="ARBA00022989"/>
    </source>
</evidence>
<keyword evidence="3 6" id="KW-0812">Transmembrane</keyword>
<dbReference type="Proteomes" id="UP000241436">
    <property type="component" value="Unassembled WGS sequence"/>
</dbReference>
<proteinExistence type="predicted"/>
<dbReference type="EMBL" id="NVQC01000017">
    <property type="protein sequence ID" value="PTL36193.1"/>
    <property type="molecule type" value="Genomic_DNA"/>
</dbReference>
<dbReference type="OrthoDB" id="9780560at2"/>
<evidence type="ECO:0000256" key="6">
    <source>
        <dbReference type="SAM" id="Phobius"/>
    </source>
</evidence>
<keyword evidence="10" id="KW-1185">Reference proteome</keyword>
<feature type="transmembrane region" description="Helical" evidence="6">
    <location>
        <begin position="404"/>
        <end position="421"/>
    </location>
</feature>
<reference evidence="10" key="2">
    <citation type="journal article" date="2018" name="Environ. Microbiol.">
        <title>Bloom of a denitrifying methanotroph, 'Candidatus Methylomirabilis limnetica', in a deep stratified lake.</title>
        <authorList>
            <person name="Graf J.S."/>
            <person name="Mayr M.J."/>
            <person name="Marchant H.K."/>
            <person name="Tienken D."/>
            <person name="Hach P.F."/>
            <person name="Brand A."/>
            <person name="Schubert C.J."/>
            <person name="Kuypers M.M."/>
            <person name="Milucka J."/>
        </authorList>
    </citation>
    <scope>NUCLEOTIDE SEQUENCE [LARGE SCALE GENOMIC DNA]</scope>
    <source>
        <strain evidence="10">Zug</strain>
    </source>
</reference>
<feature type="transmembrane region" description="Helical" evidence="6">
    <location>
        <begin position="770"/>
        <end position="802"/>
    </location>
</feature>
<name>A0A2T4TYJ6_9BACT</name>
<feature type="domain" description="ABC3 transporter permease C-terminal" evidence="7">
    <location>
        <begin position="729"/>
        <end position="846"/>
    </location>
</feature>
<organism evidence="9 10">
    <name type="scientific">Candidatus Methylomirabilis limnetica</name>
    <dbReference type="NCBI Taxonomy" id="2033718"/>
    <lineage>
        <taxon>Bacteria</taxon>
        <taxon>Candidatus Methylomirabilota</taxon>
        <taxon>Candidatus Methylomirabilia</taxon>
        <taxon>Candidatus Methylomirabilales</taxon>
        <taxon>Candidatus Methylomirabilaceae</taxon>
        <taxon>Candidatus Methylomirabilis</taxon>
    </lineage>
</organism>
<feature type="domain" description="ABC3 transporter permease C-terminal" evidence="7">
    <location>
        <begin position="263"/>
        <end position="387"/>
    </location>
</feature>
<gene>
    <name evidence="9" type="ORF">CLG94_05925</name>
</gene>
<feature type="transmembrane region" description="Helical" evidence="6">
    <location>
        <begin position="729"/>
        <end position="749"/>
    </location>
</feature>
<keyword evidence="4 6" id="KW-1133">Transmembrane helix</keyword>
<feature type="transmembrane region" description="Helical" evidence="6">
    <location>
        <begin position="487"/>
        <end position="510"/>
    </location>
</feature>
<evidence type="ECO:0000313" key="9">
    <source>
        <dbReference type="EMBL" id="PTL36193.1"/>
    </source>
</evidence>
<feature type="domain" description="MacB-like periplasmic core" evidence="8">
    <location>
        <begin position="486"/>
        <end position="691"/>
    </location>
</feature>
<evidence type="ECO:0000256" key="5">
    <source>
        <dbReference type="ARBA" id="ARBA00023136"/>
    </source>
</evidence>
<keyword evidence="2" id="KW-1003">Cell membrane</keyword>
<reference evidence="9 10" key="1">
    <citation type="submission" date="2017-09" db="EMBL/GenBank/DDBJ databases">
        <title>Bloom of a denitrifying methanotroph, Candidatus Methylomirabilis limnetica, in a deep stratified lake.</title>
        <authorList>
            <person name="Graf J.S."/>
            <person name="Marchant H.K."/>
            <person name="Tienken D."/>
            <person name="Hach P.F."/>
            <person name="Brand A."/>
            <person name="Schubert C.J."/>
            <person name="Kuypers M.M."/>
            <person name="Milucka J."/>
        </authorList>
    </citation>
    <scope>NUCLEOTIDE SEQUENCE [LARGE SCALE GENOMIC DNA]</scope>
    <source>
        <strain evidence="9 10">Zug</strain>
    </source>
</reference>
<dbReference type="PANTHER" id="PTHR30287">
    <property type="entry name" value="MEMBRANE COMPONENT OF PREDICTED ABC SUPERFAMILY METABOLITE UPTAKE TRANSPORTER"/>
    <property type="match status" value="1"/>
</dbReference>
<feature type="transmembrane region" description="Helical" evidence="6">
    <location>
        <begin position="258"/>
        <end position="279"/>
    </location>
</feature>
<sequence length="854" mass="91160">MHTWSVIRLIILRHLWTSPVRVLVTVTGVAIGVATFTAIQATNESVLRSFARAIDLVAGRATIEIFSGELGIDERLLPVVQQVDGVSAAAPIMQMVAPVADRPGEALLLMGVDLFAEDPLREYRLADGDHPPGIEDLLSPDAIFVTAAFAEAHGLQKGGSLTLLVGPRRQRFSIKGLLTPQGPARAFDGNIAILDIAAAQVAFGKIGRLDRIDLVTDEQVPLDEIRARLVKVLPPHLTVQRPDRRGHQVEKMLRAFRLNLTALSAIALLVSLFLVYNAVSLSVLERRRQIGILRSLGLTRGAVAALFAAEGMALGLLGSLLGVGGGMLLGRVLLQSVSRTVSTLYAYLRVEEIEISPILLLIALGLGSAGALLASLAPAYAASRIAPKDAMHLGSLERTWTRRSPLAFLGGLLLLTASFLLTRPGPVGGAPLFGYLSLACLIFGVACFTPLLLRFTGTGIHSLCRGRRAPLLTLAAGNLSSQVGRSAVAVAAMMTAIAMLVGLTLMIGSFRRTVELWVEQTIRADIMVSPAARFVKGSQARLPNTFIEGAARTPGIAALDPFIGQRVDLLGQEGLLAAGDFEVAARYGRLLFRRGESATILRRAKAEDGVIISESLALSRGLTEGDRLPLHLPSGRVEPPIIGVFYDYSTDGGKVVMDRGLWARTGGGQGADILAIYLQPGANEAAVRRQLLTIAGEDGAIALNSNRALKARVLEIFDNTFAVARALELIAILVSILGIFNVLWASVVSRQREIGVLRSVGATRAQLMRIVLWEAGLLGLLADLLGLIAGIALSLILIYVINKQSFGWTIQFQFSWWVVIKSSIIALGTTLLAGYLPARRAARLNIAAAVAYEG</sequence>
<feature type="transmembrane region" description="Helical" evidence="6">
    <location>
        <begin position="316"/>
        <end position="338"/>
    </location>
</feature>
<feature type="domain" description="MacB-like periplasmic core" evidence="8">
    <location>
        <begin position="23"/>
        <end position="230"/>
    </location>
</feature>
<comment type="caution">
    <text evidence="9">The sequence shown here is derived from an EMBL/GenBank/DDBJ whole genome shotgun (WGS) entry which is preliminary data.</text>
</comment>
<keyword evidence="5 6" id="KW-0472">Membrane</keyword>
<evidence type="ECO:0000256" key="2">
    <source>
        <dbReference type="ARBA" id="ARBA00022475"/>
    </source>
</evidence>
<comment type="subcellular location">
    <subcellularLocation>
        <location evidence="1">Cell membrane</location>
        <topology evidence="1">Multi-pass membrane protein</topology>
    </subcellularLocation>
</comment>
<dbReference type="InterPro" id="IPR025857">
    <property type="entry name" value="MacB_PCD"/>
</dbReference>
<evidence type="ECO:0008006" key="11">
    <source>
        <dbReference type="Google" id="ProtNLM"/>
    </source>
</evidence>
<evidence type="ECO:0000256" key="1">
    <source>
        <dbReference type="ARBA" id="ARBA00004651"/>
    </source>
</evidence>
<evidence type="ECO:0000256" key="3">
    <source>
        <dbReference type="ARBA" id="ARBA00022692"/>
    </source>
</evidence>
<evidence type="ECO:0000313" key="10">
    <source>
        <dbReference type="Proteomes" id="UP000241436"/>
    </source>
</evidence>